<dbReference type="EMBL" id="JAAGVY010000090">
    <property type="protein sequence ID" value="NEN25838.1"/>
    <property type="molecule type" value="Genomic_DNA"/>
</dbReference>
<comment type="caution">
    <text evidence="1">The sequence shown here is derived from an EMBL/GenBank/DDBJ whole genome shotgun (WGS) entry which is preliminary data.</text>
</comment>
<name>A0A7K3WWA8_9FLAO</name>
<sequence>MAKLSYTGFLRFIRWTGFADELMCGFADVRICGCADVRMENMAGKGMCPAEIAG</sequence>
<keyword evidence="2" id="KW-1185">Reference proteome</keyword>
<dbReference type="Proteomes" id="UP000486602">
    <property type="component" value="Unassembled WGS sequence"/>
</dbReference>
<gene>
    <name evidence="1" type="ORF">G3O08_20315</name>
</gene>
<organism evidence="1 2">
    <name type="scientific">Cryomorpha ignava</name>
    <dbReference type="NCBI Taxonomy" id="101383"/>
    <lineage>
        <taxon>Bacteria</taxon>
        <taxon>Pseudomonadati</taxon>
        <taxon>Bacteroidota</taxon>
        <taxon>Flavobacteriia</taxon>
        <taxon>Flavobacteriales</taxon>
        <taxon>Cryomorphaceae</taxon>
        <taxon>Cryomorpha</taxon>
    </lineage>
</organism>
<reference evidence="1 2" key="1">
    <citation type="submission" date="2020-02" db="EMBL/GenBank/DDBJ databases">
        <title>Out from the shadows clarifying the taxonomy of the family Cryomorphaceae and related taxa by utilizing the GTDB taxonomic framework.</title>
        <authorList>
            <person name="Bowman J.P."/>
        </authorList>
    </citation>
    <scope>NUCLEOTIDE SEQUENCE [LARGE SCALE GENOMIC DNA]</scope>
    <source>
        <strain evidence="1 2">QSSC 1-22</strain>
    </source>
</reference>
<dbReference type="AlphaFoldDB" id="A0A7K3WWA8"/>
<protein>
    <submittedName>
        <fullName evidence="1">Uncharacterized protein</fullName>
    </submittedName>
</protein>
<proteinExistence type="predicted"/>
<evidence type="ECO:0000313" key="1">
    <source>
        <dbReference type="EMBL" id="NEN25838.1"/>
    </source>
</evidence>
<accession>A0A7K3WWA8</accession>
<evidence type="ECO:0000313" key="2">
    <source>
        <dbReference type="Proteomes" id="UP000486602"/>
    </source>
</evidence>
<dbReference type="RefSeq" id="WP_163287283.1">
    <property type="nucleotide sequence ID" value="NZ_JAAGVY010000090.1"/>
</dbReference>